<feature type="chain" id="PRO_5019059062" description="FAS1 domain-containing protein" evidence="2">
    <location>
        <begin position="21"/>
        <end position="537"/>
    </location>
</feature>
<comment type="caution">
    <text evidence="4">The sequence shown here is derived from an EMBL/GenBank/DDBJ whole genome shotgun (WGS) entry which is preliminary data.</text>
</comment>
<dbReference type="Pfam" id="PF02469">
    <property type="entry name" value="Fasciclin"/>
    <property type="match status" value="2"/>
</dbReference>
<dbReference type="SMART" id="SM00554">
    <property type="entry name" value="FAS1"/>
    <property type="match status" value="2"/>
</dbReference>
<gene>
    <name evidence="4" type="ORF">CVT26_004714</name>
</gene>
<evidence type="ECO:0000313" key="4">
    <source>
        <dbReference type="EMBL" id="PPQ96082.1"/>
    </source>
</evidence>
<dbReference type="Proteomes" id="UP000284706">
    <property type="component" value="Unassembled WGS sequence"/>
</dbReference>
<name>A0A409XZ78_9AGAR</name>
<feature type="compositionally biased region" description="Low complexity" evidence="1">
    <location>
        <begin position="459"/>
        <end position="479"/>
    </location>
</feature>
<feature type="domain" description="FAS1" evidence="3">
    <location>
        <begin position="273"/>
        <end position="419"/>
    </location>
</feature>
<dbReference type="EMBL" id="NHYE01001396">
    <property type="protein sequence ID" value="PPQ96082.1"/>
    <property type="molecule type" value="Genomic_DNA"/>
</dbReference>
<feature type="region of interest" description="Disordered" evidence="1">
    <location>
        <begin position="439"/>
        <end position="479"/>
    </location>
</feature>
<feature type="domain" description="FAS1" evidence="3">
    <location>
        <begin position="15"/>
        <end position="168"/>
    </location>
</feature>
<feature type="region of interest" description="Disordered" evidence="1">
    <location>
        <begin position="497"/>
        <end position="537"/>
    </location>
</feature>
<dbReference type="InterPro" id="IPR000782">
    <property type="entry name" value="FAS1_domain"/>
</dbReference>
<dbReference type="Gene3D" id="2.30.180.10">
    <property type="entry name" value="FAS1 domain"/>
    <property type="match status" value="2"/>
</dbReference>
<accession>A0A409XZ78</accession>
<evidence type="ECO:0000256" key="1">
    <source>
        <dbReference type="SAM" id="MobiDB-lite"/>
    </source>
</evidence>
<dbReference type="STRING" id="231916.A0A409XZ78"/>
<keyword evidence="5" id="KW-1185">Reference proteome</keyword>
<protein>
    <recommendedName>
        <fullName evidence="3">FAS1 domain-containing protein</fullName>
    </recommendedName>
</protein>
<dbReference type="AlphaFoldDB" id="A0A409XZ78"/>
<dbReference type="OrthoDB" id="286301at2759"/>
<dbReference type="SUPFAM" id="SSF82153">
    <property type="entry name" value="FAS1 domain"/>
    <property type="match status" value="2"/>
</dbReference>
<evidence type="ECO:0000259" key="3">
    <source>
        <dbReference type="PROSITE" id="PS50213"/>
    </source>
</evidence>
<proteinExistence type="predicted"/>
<sequence>MRFLNHAYLLLSLLPVLVRSQGENTSYVQSLVSALQGAGLDGLANVVSTLNGSGEGQALFADLATGNNYTVFAPTNEAIQSIPSSITGNSTLLAEYVSYHIVSGDFLNASWTNTSSGGGSGGETSSSTLPTSSAASSSFSSFSPTSSVITSSFVTSESGSLATITITATPSPLLRSIYRTRKSPSLQSNTSNPQPYAGVWPNVTIGRTLLNASEFVNLPGDKNQVLAWTRSGENGNVTILNQIHGNASENVTVVGGALWQNLLINFIDGYLTPPDSLSTALTAVGATNTRDLLSAIPVSSDNGTNTTALDALASARGITLLIPNNDAFTSSVNMTLQGLMNNSTAVSDLLQNHYVNGSSIYSTELTDGSNATTAAGQTLAFTRNATGLFVSTPNGTSAQVVRPDVLLSNGVGHVINSVLIDTDSDPSAASSAYSSATASAASATTTETGPIGVLGGPTSGTTTITSSSTSSTPTSTASSVQSSASSAFSSASSAFSSASSASSTESSTSPSTTTTPTPSTSTTAGGGTITVTASAVA</sequence>
<keyword evidence="2" id="KW-0732">Signal</keyword>
<dbReference type="InterPro" id="IPR050904">
    <property type="entry name" value="Adhesion/Biosynth-related"/>
</dbReference>
<evidence type="ECO:0000313" key="5">
    <source>
        <dbReference type="Proteomes" id="UP000284706"/>
    </source>
</evidence>
<evidence type="ECO:0000256" key="2">
    <source>
        <dbReference type="SAM" id="SignalP"/>
    </source>
</evidence>
<feature type="signal peptide" evidence="2">
    <location>
        <begin position="1"/>
        <end position="20"/>
    </location>
</feature>
<reference evidence="4 5" key="1">
    <citation type="journal article" date="2018" name="Evol. Lett.">
        <title>Horizontal gene cluster transfer increased hallucinogenic mushroom diversity.</title>
        <authorList>
            <person name="Reynolds H.T."/>
            <person name="Vijayakumar V."/>
            <person name="Gluck-Thaler E."/>
            <person name="Korotkin H.B."/>
            <person name="Matheny P.B."/>
            <person name="Slot J.C."/>
        </authorList>
    </citation>
    <scope>NUCLEOTIDE SEQUENCE [LARGE SCALE GENOMIC DNA]</scope>
    <source>
        <strain evidence="4 5">SRW20</strain>
    </source>
</reference>
<dbReference type="PANTHER" id="PTHR10900:SF77">
    <property type="entry name" value="FI19380P1"/>
    <property type="match status" value="1"/>
</dbReference>
<dbReference type="PROSITE" id="PS50213">
    <property type="entry name" value="FAS1"/>
    <property type="match status" value="2"/>
</dbReference>
<dbReference type="InParanoid" id="A0A409XZ78"/>
<dbReference type="GO" id="GO:0005615">
    <property type="term" value="C:extracellular space"/>
    <property type="evidence" value="ECO:0007669"/>
    <property type="project" value="TreeGrafter"/>
</dbReference>
<organism evidence="4 5">
    <name type="scientific">Gymnopilus dilepis</name>
    <dbReference type="NCBI Taxonomy" id="231916"/>
    <lineage>
        <taxon>Eukaryota</taxon>
        <taxon>Fungi</taxon>
        <taxon>Dikarya</taxon>
        <taxon>Basidiomycota</taxon>
        <taxon>Agaricomycotina</taxon>
        <taxon>Agaricomycetes</taxon>
        <taxon>Agaricomycetidae</taxon>
        <taxon>Agaricales</taxon>
        <taxon>Agaricineae</taxon>
        <taxon>Hymenogastraceae</taxon>
        <taxon>Gymnopilus</taxon>
    </lineage>
</organism>
<dbReference type="PANTHER" id="PTHR10900">
    <property type="entry name" value="PERIOSTIN-RELATED"/>
    <property type="match status" value="1"/>
</dbReference>
<dbReference type="InterPro" id="IPR036378">
    <property type="entry name" value="FAS1_dom_sf"/>
</dbReference>